<evidence type="ECO:0000256" key="7">
    <source>
        <dbReference type="SAM" id="MobiDB-lite"/>
    </source>
</evidence>
<keyword evidence="3 8" id="KW-0812">Transmembrane</keyword>
<feature type="transmembrane region" description="Helical" evidence="8">
    <location>
        <begin position="208"/>
        <end position="231"/>
    </location>
</feature>
<feature type="compositionally biased region" description="Polar residues" evidence="7">
    <location>
        <begin position="789"/>
        <end position="808"/>
    </location>
</feature>
<dbReference type="InterPro" id="IPR051413">
    <property type="entry name" value="K/Na_HCN_channel"/>
</dbReference>
<sequence>MALLVTIVYTPFQWAFYPNSGTDSAAFFVPFEILLLVDFAIALNTAYVDKETQTSVRTRKRMWARYLHGWLLLDLVSSIPFDTIAFLRSGQMHEFEHATTILKGWSRALRFRHVGLSLRFARFAKEWWKWLWFSRYSHLLRILNLLLLVVLVTHYMACFWEVVPANSDEDTTASVGDKYAHNVYVAMQLIQGQGVLTGSTAQEVYSSFAILIGSLLLALVFGNVAMLVSNFNANSTRYQRKLEVVFARMNKLQLPRDLRERIHQYYDHLWHEYESLDGDIGKLSRELSHTLALEVGLYKHMRLVVHMHFWKDCTADFVTQVVLHLVVRVYLHDDYIIRVGQVGDQLFMINRGKCELSQHELPPTADQDDSNVSSKSSKSSVVTPHEPKVHVKVTLHPGEAFGELALIMNYQRSVNVRAVSSVEMCVLPRHDFQTLLTRYREDRRPVLRSVLRNSMRWKQQIPSPLLERVQAIATDVGLTTDQVIGFMHAPDTLEMKDSNPFVQLIERLVDELIDNGIDENIPFGIRPPPSSAKMPTALSALTSLPQAAQSSATTSGQTHPKQPMGAPAAQVCLKCSGISGKMAPPVSETEGAGVTVPALESVQPASPVGHRPPEIAALPPLRSSALVQPGVSFDVSARVHKLERIQAAQETSTATLIEAVSELQRACNEIKMLIEQPPARSPNTPLRTGETDATVQRRRQSSGYVELLRTRRSFWSMVTSNSPSTALEDSGHRPDALVQHAPRRTGIRAQTMRNLHRRTTSSTASTASVSSPGSTPRFSEYIQRAPAEAQSSSTHTPLTNQLYRTSAV</sequence>
<reference evidence="10" key="1">
    <citation type="submission" date="2022-11" db="EMBL/GenBank/DDBJ databases">
        <authorList>
            <person name="Morgan W.R."/>
            <person name="Tartar A."/>
        </authorList>
    </citation>
    <scope>NUCLEOTIDE SEQUENCE</scope>
    <source>
        <strain evidence="10">ARSEF 373</strain>
    </source>
</reference>
<dbReference type="SMART" id="SM00100">
    <property type="entry name" value="cNMP"/>
    <property type="match status" value="1"/>
</dbReference>
<dbReference type="PANTHER" id="PTHR45689">
    <property type="entry name" value="I[[H]] CHANNEL, ISOFORM E"/>
    <property type="match status" value="1"/>
</dbReference>
<evidence type="ECO:0000256" key="3">
    <source>
        <dbReference type="ARBA" id="ARBA00022692"/>
    </source>
</evidence>
<evidence type="ECO:0000259" key="9">
    <source>
        <dbReference type="PROSITE" id="PS50042"/>
    </source>
</evidence>
<evidence type="ECO:0000256" key="2">
    <source>
        <dbReference type="ARBA" id="ARBA00022448"/>
    </source>
</evidence>
<dbReference type="InterPro" id="IPR018488">
    <property type="entry name" value="cNMP-bd_CS"/>
</dbReference>
<feature type="transmembrane region" description="Helical" evidence="8">
    <location>
        <begin position="139"/>
        <end position="157"/>
    </location>
</feature>
<feature type="compositionally biased region" description="Low complexity" evidence="7">
    <location>
        <begin position="370"/>
        <end position="382"/>
    </location>
</feature>
<evidence type="ECO:0000256" key="6">
    <source>
        <dbReference type="ARBA" id="ARBA00023136"/>
    </source>
</evidence>
<dbReference type="Pfam" id="PF00520">
    <property type="entry name" value="Ion_trans"/>
    <property type="match status" value="1"/>
</dbReference>
<dbReference type="PANTHER" id="PTHR45689:SF5">
    <property type="entry name" value="I[[H]] CHANNEL, ISOFORM E"/>
    <property type="match status" value="1"/>
</dbReference>
<feature type="compositionally biased region" description="Polar residues" evidence="7">
    <location>
        <begin position="543"/>
        <end position="560"/>
    </location>
</feature>
<organism evidence="10 11">
    <name type="scientific">Lagenidium giganteum</name>
    <dbReference type="NCBI Taxonomy" id="4803"/>
    <lineage>
        <taxon>Eukaryota</taxon>
        <taxon>Sar</taxon>
        <taxon>Stramenopiles</taxon>
        <taxon>Oomycota</taxon>
        <taxon>Peronosporomycetes</taxon>
        <taxon>Pythiales</taxon>
        <taxon>Pythiaceae</taxon>
    </lineage>
</organism>
<proteinExistence type="predicted"/>
<name>A0AAV2Z3H5_9STRA</name>
<keyword evidence="11" id="KW-1185">Reference proteome</keyword>
<dbReference type="Gene3D" id="1.10.287.630">
    <property type="entry name" value="Helix hairpin bin"/>
    <property type="match status" value="1"/>
</dbReference>
<keyword evidence="5" id="KW-0406">Ion transport</keyword>
<dbReference type="AlphaFoldDB" id="A0AAV2Z3H5"/>
<dbReference type="Pfam" id="PF00027">
    <property type="entry name" value="cNMP_binding"/>
    <property type="match status" value="1"/>
</dbReference>
<dbReference type="Gene3D" id="2.60.120.10">
    <property type="entry name" value="Jelly Rolls"/>
    <property type="match status" value="1"/>
</dbReference>
<feature type="region of interest" description="Disordered" evidence="7">
    <location>
        <begin position="359"/>
        <end position="385"/>
    </location>
</feature>
<evidence type="ECO:0000256" key="1">
    <source>
        <dbReference type="ARBA" id="ARBA00004141"/>
    </source>
</evidence>
<dbReference type="GO" id="GO:0035725">
    <property type="term" value="P:sodium ion transmembrane transport"/>
    <property type="evidence" value="ECO:0007669"/>
    <property type="project" value="TreeGrafter"/>
</dbReference>
<evidence type="ECO:0000256" key="8">
    <source>
        <dbReference type="SAM" id="Phobius"/>
    </source>
</evidence>
<reference evidence="10" key="2">
    <citation type="journal article" date="2023" name="Microbiol Resour">
        <title>Decontamination and Annotation of the Draft Genome Sequence of the Oomycete Lagenidium giganteum ARSEF 373.</title>
        <authorList>
            <person name="Morgan W.R."/>
            <person name="Tartar A."/>
        </authorList>
    </citation>
    <scope>NUCLEOTIDE SEQUENCE</scope>
    <source>
        <strain evidence="10">ARSEF 373</strain>
    </source>
</reference>
<comment type="subcellular location">
    <subcellularLocation>
        <location evidence="1">Membrane</location>
        <topology evidence="1">Multi-pass membrane protein</topology>
    </subcellularLocation>
</comment>
<dbReference type="GO" id="GO:0003254">
    <property type="term" value="P:regulation of membrane depolarization"/>
    <property type="evidence" value="ECO:0007669"/>
    <property type="project" value="TreeGrafter"/>
</dbReference>
<feature type="region of interest" description="Disordered" evidence="7">
    <location>
        <begin position="677"/>
        <end position="699"/>
    </location>
</feature>
<dbReference type="Gene3D" id="1.10.287.70">
    <property type="match status" value="1"/>
</dbReference>
<dbReference type="InterPro" id="IPR000595">
    <property type="entry name" value="cNMP-bd_dom"/>
</dbReference>
<dbReference type="SUPFAM" id="SSF51206">
    <property type="entry name" value="cAMP-binding domain-like"/>
    <property type="match status" value="1"/>
</dbReference>
<feature type="region of interest" description="Disordered" evidence="7">
    <location>
        <begin position="543"/>
        <end position="565"/>
    </location>
</feature>
<dbReference type="GO" id="GO:0005249">
    <property type="term" value="F:voltage-gated potassium channel activity"/>
    <property type="evidence" value="ECO:0007669"/>
    <property type="project" value="TreeGrafter"/>
</dbReference>
<protein>
    <recommendedName>
        <fullName evidence="9">Cyclic nucleotide-binding domain-containing protein</fullName>
    </recommendedName>
</protein>
<feature type="compositionally biased region" description="Low complexity" evidence="7">
    <location>
        <begin position="760"/>
        <end position="776"/>
    </location>
</feature>
<feature type="transmembrane region" description="Helical" evidence="8">
    <location>
        <begin position="25"/>
        <end position="47"/>
    </location>
</feature>
<evidence type="ECO:0000256" key="5">
    <source>
        <dbReference type="ARBA" id="ARBA00023065"/>
    </source>
</evidence>
<feature type="domain" description="Cyclic nucleotide-binding" evidence="9">
    <location>
        <begin position="309"/>
        <end position="453"/>
    </location>
</feature>
<evidence type="ECO:0000256" key="4">
    <source>
        <dbReference type="ARBA" id="ARBA00022989"/>
    </source>
</evidence>
<dbReference type="SUPFAM" id="SSF81324">
    <property type="entry name" value="Voltage-gated potassium channels"/>
    <property type="match status" value="1"/>
</dbReference>
<dbReference type="InterPro" id="IPR005821">
    <property type="entry name" value="Ion_trans_dom"/>
</dbReference>
<dbReference type="Proteomes" id="UP001146120">
    <property type="component" value="Unassembled WGS sequence"/>
</dbReference>
<feature type="compositionally biased region" description="Polar residues" evidence="7">
    <location>
        <begin position="681"/>
        <end position="694"/>
    </location>
</feature>
<keyword evidence="6 8" id="KW-0472">Membrane</keyword>
<dbReference type="EMBL" id="DAKRPA010000039">
    <property type="protein sequence ID" value="DBA01918.1"/>
    <property type="molecule type" value="Genomic_DNA"/>
</dbReference>
<evidence type="ECO:0000313" key="10">
    <source>
        <dbReference type="EMBL" id="DBA01918.1"/>
    </source>
</evidence>
<keyword evidence="2" id="KW-0813">Transport</keyword>
<dbReference type="PROSITE" id="PS50042">
    <property type="entry name" value="CNMP_BINDING_3"/>
    <property type="match status" value="1"/>
</dbReference>
<comment type="caution">
    <text evidence="10">The sequence shown here is derived from an EMBL/GenBank/DDBJ whole genome shotgun (WGS) entry which is preliminary data.</text>
</comment>
<keyword evidence="4 8" id="KW-1133">Transmembrane helix</keyword>
<dbReference type="GO" id="GO:0098855">
    <property type="term" value="C:HCN channel complex"/>
    <property type="evidence" value="ECO:0007669"/>
    <property type="project" value="TreeGrafter"/>
</dbReference>
<feature type="region of interest" description="Disordered" evidence="7">
    <location>
        <begin position="754"/>
        <end position="808"/>
    </location>
</feature>
<dbReference type="PROSITE" id="PS00888">
    <property type="entry name" value="CNMP_BINDING_1"/>
    <property type="match status" value="1"/>
</dbReference>
<dbReference type="CDD" id="cd00038">
    <property type="entry name" value="CAP_ED"/>
    <property type="match status" value="1"/>
</dbReference>
<gene>
    <name evidence="10" type="ORF">N0F65_005107</name>
</gene>
<accession>A0AAV2Z3H5</accession>
<dbReference type="InterPro" id="IPR018490">
    <property type="entry name" value="cNMP-bd_dom_sf"/>
</dbReference>
<evidence type="ECO:0000313" key="11">
    <source>
        <dbReference type="Proteomes" id="UP001146120"/>
    </source>
</evidence>
<dbReference type="InterPro" id="IPR014710">
    <property type="entry name" value="RmlC-like_jellyroll"/>
</dbReference>